<keyword evidence="7 9" id="KW-0378">Hydrolase</keyword>
<dbReference type="GO" id="GO:0006364">
    <property type="term" value="P:rRNA processing"/>
    <property type="evidence" value="ECO:0007669"/>
    <property type="project" value="UniProtKB-UniRule"/>
</dbReference>
<evidence type="ECO:0000256" key="4">
    <source>
        <dbReference type="ARBA" id="ARBA00022664"/>
    </source>
</evidence>
<evidence type="ECO:0000259" key="11">
    <source>
        <dbReference type="PROSITE" id="PS50142"/>
    </source>
</evidence>
<keyword evidence="9" id="KW-0963">Cytoplasm</keyword>
<keyword evidence="9" id="KW-0460">Magnesium</keyword>
<sequence length="242" mass="27343">MPLTLTRVEQLKDFQETFQIEFKNIELLDQALTHCSCPSADIAAADNERLEFLGDAVLKLVVSEHLFQTFPDRDEGFLTKVRAVLVSDSMLAEIGGRYTLGKYLLMSRNEEGNGGALRKSNLADGMEAVFAAYYLDSGLESVRELIIRIYQPIFAEEFEIGDYQDYKSVLQEKVQAVGWKLPEYHVIQEAGPEHNKLFTSQVRVGKGIKKYREAGQGRTKKESEQRAAQKLLELLEAESVCI</sequence>
<dbReference type="InterPro" id="IPR000999">
    <property type="entry name" value="RNase_III_dom"/>
</dbReference>
<organism evidence="12 13">
    <name type="scientific">Candidatus Termititenax spirochaetophilus</name>
    <dbReference type="NCBI Taxonomy" id="2218522"/>
    <lineage>
        <taxon>Bacteria</taxon>
        <taxon>Bacillati</taxon>
        <taxon>Candidatus Margulisiibacteriota</taxon>
        <taxon>Candidatus Termititenacia</taxon>
        <taxon>Candidatus Termititenacales</taxon>
        <taxon>Candidatus Termititenacaceae</taxon>
        <taxon>Candidatus Termititenax</taxon>
    </lineage>
</organism>
<dbReference type="GO" id="GO:0006397">
    <property type="term" value="P:mRNA processing"/>
    <property type="evidence" value="ECO:0007669"/>
    <property type="project" value="UniProtKB-UniRule"/>
</dbReference>
<dbReference type="Pfam" id="PF00035">
    <property type="entry name" value="dsrm"/>
    <property type="match status" value="1"/>
</dbReference>
<dbReference type="PANTHER" id="PTHR11207:SF0">
    <property type="entry name" value="RIBONUCLEASE 3"/>
    <property type="match status" value="1"/>
</dbReference>
<dbReference type="Gene3D" id="1.10.1520.10">
    <property type="entry name" value="Ribonuclease III domain"/>
    <property type="match status" value="1"/>
</dbReference>
<keyword evidence="9" id="KW-0699">rRNA-binding</keyword>
<dbReference type="GO" id="GO:0004525">
    <property type="term" value="F:ribonuclease III activity"/>
    <property type="evidence" value="ECO:0007669"/>
    <property type="project" value="UniProtKB-UniRule"/>
</dbReference>
<dbReference type="EC" id="3.1.26.3" evidence="9"/>
<comment type="catalytic activity">
    <reaction evidence="1 9">
        <text>Endonucleolytic cleavage to 5'-phosphomonoester.</text>
        <dbReference type="EC" id="3.1.26.3"/>
    </reaction>
</comment>
<dbReference type="SUPFAM" id="SSF69065">
    <property type="entry name" value="RNase III domain-like"/>
    <property type="match status" value="1"/>
</dbReference>
<evidence type="ECO:0000313" key="12">
    <source>
        <dbReference type="EMBL" id="GBR72311.1"/>
    </source>
</evidence>
<evidence type="ECO:0000256" key="9">
    <source>
        <dbReference type="HAMAP-Rule" id="MF_00104"/>
    </source>
</evidence>
<evidence type="ECO:0000259" key="10">
    <source>
        <dbReference type="PROSITE" id="PS50137"/>
    </source>
</evidence>
<dbReference type="HAMAP" id="MF_00104">
    <property type="entry name" value="RNase_III"/>
    <property type="match status" value="1"/>
</dbReference>
<comment type="function">
    <text evidence="9">Digests double-stranded RNA. Involved in the processing of primary rRNA transcript to yield the immediate precursors to the large and small rRNAs (23S and 16S). Processes some mRNAs, and tRNAs when they are encoded in the rRNA operon. Processes pre-crRNA and tracrRNA of type II CRISPR loci if present in the organism.</text>
</comment>
<keyword evidence="3 9" id="KW-0698">rRNA processing</keyword>
<comment type="subcellular location">
    <subcellularLocation>
        <location evidence="9">Cytoplasm</location>
    </subcellularLocation>
</comment>
<dbReference type="GO" id="GO:0046872">
    <property type="term" value="F:metal ion binding"/>
    <property type="evidence" value="ECO:0007669"/>
    <property type="project" value="UniProtKB-KW"/>
</dbReference>
<dbReference type="GO" id="GO:0019843">
    <property type="term" value="F:rRNA binding"/>
    <property type="evidence" value="ECO:0007669"/>
    <property type="project" value="UniProtKB-KW"/>
</dbReference>
<dbReference type="GO" id="GO:0008033">
    <property type="term" value="P:tRNA processing"/>
    <property type="evidence" value="ECO:0007669"/>
    <property type="project" value="UniProtKB-KW"/>
</dbReference>
<dbReference type="PROSITE" id="PS00517">
    <property type="entry name" value="RNASE_3_1"/>
    <property type="match status" value="1"/>
</dbReference>
<feature type="active site" evidence="9">
    <location>
        <position position="127"/>
    </location>
</feature>
<protein>
    <recommendedName>
        <fullName evidence="9">Ribonuclease 3</fullName>
        <ecNumber evidence="9">3.1.26.3</ecNumber>
    </recommendedName>
    <alternativeName>
        <fullName evidence="9">Ribonuclease III</fullName>
        <shortName evidence="9">RNase III</shortName>
    </alternativeName>
</protein>
<feature type="binding site" evidence="9">
    <location>
        <position position="124"/>
    </location>
    <ligand>
        <name>Mg(2+)</name>
        <dbReference type="ChEBI" id="CHEBI:18420"/>
    </ligand>
</feature>
<dbReference type="Pfam" id="PF14622">
    <property type="entry name" value="Ribonucleas_3_3"/>
    <property type="match status" value="1"/>
</dbReference>
<evidence type="ECO:0000256" key="8">
    <source>
        <dbReference type="ARBA" id="ARBA00022884"/>
    </source>
</evidence>
<gene>
    <name evidence="9 12" type="primary">rnc</name>
    <name evidence="12" type="ORF">HP1_045</name>
</gene>
<evidence type="ECO:0000256" key="7">
    <source>
        <dbReference type="ARBA" id="ARBA00022801"/>
    </source>
</evidence>
<evidence type="ECO:0000313" key="13">
    <source>
        <dbReference type="Proteomes" id="UP000276170"/>
    </source>
</evidence>
<comment type="subunit">
    <text evidence="9">Homodimer.</text>
</comment>
<keyword evidence="4 9" id="KW-0507">mRNA processing</keyword>
<dbReference type="PROSITE" id="PS50137">
    <property type="entry name" value="DS_RBD"/>
    <property type="match status" value="1"/>
</dbReference>
<reference evidence="12 13" key="1">
    <citation type="journal article" date="2019" name="ISME J.">
        <title>Genome analyses of uncultured TG2/ZB3 bacteria in 'Margulisbacteria' specifically attached to ectosymbiotic spirochetes of protists in the termite gut.</title>
        <authorList>
            <person name="Utami Y.D."/>
            <person name="Kuwahara H."/>
            <person name="Igai K."/>
            <person name="Murakami T."/>
            <person name="Sugaya K."/>
            <person name="Morikawa T."/>
            <person name="Nagura Y."/>
            <person name="Yuki M."/>
            <person name="Deevong P."/>
            <person name="Inoue T."/>
            <person name="Kihara K."/>
            <person name="Lo N."/>
            <person name="Yamada A."/>
            <person name="Ohkuma M."/>
            <person name="Hongoh Y."/>
        </authorList>
    </citation>
    <scope>NUCLEOTIDE SEQUENCE [LARGE SCALE GENOMIC DNA]</scope>
    <source>
        <strain evidence="12">HsPyr-01</strain>
    </source>
</reference>
<evidence type="ECO:0000256" key="1">
    <source>
        <dbReference type="ARBA" id="ARBA00000109"/>
    </source>
</evidence>
<keyword evidence="6 9" id="KW-0255">Endonuclease</keyword>
<dbReference type="GO" id="GO:0003725">
    <property type="term" value="F:double-stranded RNA binding"/>
    <property type="evidence" value="ECO:0007669"/>
    <property type="project" value="TreeGrafter"/>
</dbReference>
<dbReference type="Gene3D" id="3.30.160.20">
    <property type="match status" value="1"/>
</dbReference>
<evidence type="ECO:0000256" key="3">
    <source>
        <dbReference type="ARBA" id="ARBA00022552"/>
    </source>
</evidence>
<dbReference type="SMART" id="SM00535">
    <property type="entry name" value="RIBOc"/>
    <property type="match status" value="1"/>
</dbReference>
<comment type="cofactor">
    <cofactor evidence="9">
        <name>Mg(2+)</name>
        <dbReference type="ChEBI" id="CHEBI:18420"/>
    </cofactor>
</comment>
<dbReference type="AlphaFoldDB" id="A0A388T8K3"/>
<comment type="similarity">
    <text evidence="2">Belongs to the ribonuclease III family.</text>
</comment>
<dbReference type="FunFam" id="1.10.1520.10:FF:000001">
    <property type="entry name" value="Ribonuclease 3"/>
    <property type="match status" value="1"/>
</dbReference>
<dbReference type="PROSITE" id="PS50142">
    <property type="entry name" value="RNASE_3_2"/>
    <property type="match status" value="1"/>
</dbReference>
<evidence type="ECO:0000256" key="5">
    <source>
        <dbReference type="ARBA" id="ARBA00022722"/>
    </source>
</evidence>
<dbReference type="PANTHER" id="PTHR11207">
    <property type="entry name" value="RIBONUCLEASE III"/>
    <property type="match status" value="1"/>
</dbReference>
<keyword evidence="13" id="KW-1185">Reference proteome</keyword>
<proteinExistence type="inferred from homology"/>
<dbReference type="SUPFAM" id="SSF54768">
    <property type="entry name" value="dsRNA-binding domain-like"/>
    <property type="match status" value="1"/>
</dbReference>
<keyword evidence="9" id="KW-0479">Metal-binding</keyword>
<feature type="binding site" evidence="9">
    <location>
        <position position="51"/>
    </location>
    <ligand>
        <name>Mg(2+)</name>
        <dbReference type="ChEBI" id="CHEBI:18420"/>
    </ligand>
</feature>
<feature type="domain" description="DRBM" evidence="10">
    <location>
        <begin position="165"/>
        <end position="237"/>
    </location>
</feature>
<dbReference type="CDD" id="cd10845">
    <property type="entry name" value="DSRM_RNAse_III_family"/>
    <property type="match status" value="1"/>
</dbReference>
<dbReference type="NCBIfam" id="TIGR02191">
    <property type="entry name" value="RNaseIII"/>
    <property type="match status" value="1"/>
</dbReference>
<evidence type="ECO:0000256" key="6">
    <source>
        <dbReference type="ARBA" id="ARBA00022759"/>
    </source>
</evidence>
<dbReference type="GO" id="GO:0005737">
    <property type="term" value="C:cytoplasm"/>
    <property type="evidence" value="ECO:0007669"/>
    <property type="project" value="UniProtKB-SubCell"/>
</dbReference>
<dbReference type="GO" id="GO:0010468">
    <property type="term" value="P:regulation of gene expression"/>
    <property type="evidence" value="ECO:0007669"/>
    <property type="project" value="TreeGrafter"/>
</dbReference>
<evidence type="ECO:0000256" key="2">
    <source>
        <dbReference type="ARBA" id="ARBA00010183"/>
    </source>
</evidence>
<dbReference type="CDD" id="cd00593">
    <property type="entry name" value="RIBOc"/>
    <property type="match status" value="1"/>
</dbReference>
<feature type="domain" description="RNase III" evidence="11">
    <location>
        <begin position="11"/>
        <end position="138"/>
    </location>
</feature>
<comment type="caution">
    <text evidence="12">The sequence shown here is derived from an EMBL/GenBank/DDBJ whole genome shotgun (WGS) entry which is preliminary data.</text>
</comment>
<dbReference type="InterPro" id="IPR036389">
    <property type="entry name" value="RNase_III_sf"/>
</dbReference>
<feature type="binding site" evidence="9">
    <location>
        <position position="127"/>
    </location>
    <ligand>
        <name>Mg(2+)</name>
        <dbReference type="ChEBI" id="CHEBI:18420"/>
    </ligand>
</feature>
<keyword evidence="8 9" id="KW-0694">RNA-binding</keyword>
<dbReference type="InterPro" id="IPR014720">
    <property type="entry name" value="dsRBD_dom"/>
</dbReference>
<feature type="active site" evidence="9">
    <location>
        <position position="55"/>
    </location>
</feature>
<dbReference type="SMART" id="SM00358">
    <property type="entry name" value="DSRM"/>
    <property type="match status" value="1"/>
</dbReference>
<dbReference type="Proteomes" id="UP000276170">
    <property type="component" value="Unassembled WGS sequence"/>
</dbReference>
<dbReference type="EMBL" id="BGZM01000004">
    <property type="protein sequence ID" value="GBR72311.1"/>
    <property type="molecule type" value="Genomic_DNA"/>
</dbReference>
<keyword evidence="5 9" id="KW-0540">Nuclease</keyword>
<accession>A0A388T8K3</accession>
<dbReference type="InterPro" id="IPR011907">
    <property type="entry name" value="RNase_III"/>
</dbReference>
<name>A0A388T8K3_9BACT</name>
<keyword evidence="9" id="KW-0819">tRNA processing</keyword>